<organism evidence="3 4">
    <name type="scientific">Nocardioides aquiterrae</name>
    <dbReference type="NCBI Taxonomy" id="203799"/>
    <lineage>
        <taxon>Bacteria</taxon>
        <taxon>Bacillati</taxon>
        <taxon>Actinomycetota</taxon>
        <taxon>Actinomycetes</taxon>
        <taxon>Propionibacteriales</taxon>
        <taxon>Nocardioidaceae</taxon>
        <taxon>Nocardioides</taxon>
    </lineage>
</organism>
<dbReference type="InterPro" id="IPR050570">
    <property type="entry name" value="Cell_wall_metabolism_enzyme"/>
</dbReference>
<dbReference type="InterPro" id="IPR011055">
    <property type="entry name" value="Dup_hybrid_motif"/>
</dbReference>
<dbReference type="SUPFAM" id="SSF51261">
    <property type="entry name" value="Duplicated hybrid motif"/>
    <property type="match status" value="1"/>
</dbReference>
<dbReference type="PANTHER" id="PTHR21666">
    <property type="entry name" value="PEPTIDASE-RELATED"/>
    <property type="match status" value="1"/>
</dbReference>
<reference evidence="3 4" key="1">
    <citation type="journal article" date="2019" name="Int. J. Syst. Evol. Microbiol.">
        <title>The Global Catalogue of Microorganisms (GCM) 10K type strain sequencing project: providing services to taxonomists for standard genome sequencing and annotation.</title>
        <authorList>
            <consortium name="The Broad Institute Genomics Platform"/>
            <consortium name="The Broad Institute Genome Sequencing Center for Infectious Disease"/>
            <person name="Wu L."/>
            <person name="Ma J."/>
        </authorList>
    </citation>
    <scope>NUCLEOTIDE SEQUENCE [LARGE SCALE GENOMIC DNA]</scope>
    <source>
        <strain evidence="3 4">JCM 11813</strain>
    </source>
</reference>
<name>A0ABN1USZ7_9ACTN</name>
<evidence type="ECO:0000256" key="1">
    <source>
        <dbReference type="SAM" id="SignalP"/>
    </source>
</evidence>
<dbReference type="Gene3D" id="2.70.70.10">
    <property type="entry name" value="Glucose Permease (Domain IIA)"/>
    <property type="match status" value="1"/>
</dbReference>
<keyword evidence="1" id="KW-0732">Signal</keyword>
<feature type="signal peptide" evidence="1">
    <location>
        <begin position="1"/>
        <end position="23"/>
    </location>
</feature>
<dbReference type="InterPro" id="IPR016047">
    <property type="entry name" value="M23ase_b-sheet_dom"/>
</dbReference>
<dbReference type="RefSeq" id="WP_343910592.1">
    <property type="nucleotide sequence ID" value="NZ_BAAAJE010000030.1"/>
</dbReference>
<dbReference type="PANTHER" id="PTHR21666:SF270">
    <property type="entry name" value="MUREIN HYDROLASE ACTIVATOR ENVC"/>
    <property type="match status" value="1"/>
</dbReference>
<evidence type="ECO:0000259" key="2">
    <source>
        <dbReference type="Pfam" id="PF01551"/>
    </source>
</evidence>
<proteinExistence type="predicted"/>
<evidence type="ECO:0000313" key="4">
    <source>
        <dbReference type="Proteomes" id="UP001499979"/>
    </source>
</evidence>
<accession>A0ABN1USZ7</accession>
<dbReference type="CDD" id="cd12797">
    <property type="entry name" value="M23_peptidase"/>
    <property type="match status" value="1"/>
</dbReference>
<dbReference type="EMBL" id="BAAAJE010000030">
    <property type="protein sequence ID" value="GAA1162762.1"/>
    <property type="molecule type" value="Genomic_DNA"/>
</dbReference>
<protein>
    <recommendedName>
        <fullName evidence="2">M23ase beta-sheet core domain-containing protein</fullName>
    </recommendedName>
</protein>
<gene>
    <name evidence="3" type="ORF">GCM10009606_45750</name>
</gene>
<sequence length="186" mass="20885">MRRLGALVLALLLAATLAGPARAGDPRWVFYSKDKTYYTSPWFQGAHRIMVPFGCTTAPYYSPDPRCKHDRGFHHGMDIAMPCGTPLYTRVRVRVVSNDSLGPAYGDNPVLLRNRKKHFDLVIGHTRKVYVREGEMVPKGTLFARANDRGAPDGCHLHFEQRSVGRGLSTAVWPRALLKLTPRKKT</sequence>
<keyword evidence="4" id="KW-1185">Reference proteome</keyword>
<evidence type="ECO:0000313" key="3">
    <source>
        <dbReference type="EMBL" id="GAA1162762.1"/>
    </source>
</evidence>
<feature type="domain" description="M23ase beta-sheet core" evidence="2">
    <location>
        <begin position="73"/>
        <end position="165"/>
    </location>
</feature>
<dbReference type="Pfam" id="PF01551">
    <property type="entry name" value="Peptidase_M23"/>
    <property type="match status" value="1"/>
</dbReference>
<comment type="caution">
    <text evidence="3">The sequence shown here is derived from an EMBL/GenBank/DDBJ whole genome shotgun (WGS) entry which is preliminary data.</text>
</comment>
<dbReference type="Proteomes" id="UP001499979">
    <property type="component" value="Unassembled WGS sequence"/>
</dbReference>
<feature type="chain" id="PRO_5047239291" description="M23ase beta-sheet core domain-containing protein" evidence="1">
    <location>
        <begin position="24"/>
        <end position="186"/>
    </location>
</feature>